<evidence type="ECO:0000259" key="3">
    <source>
        <dbReference type="Pfam" id="PF20148"/>
    </source>
</evidence>
<sequence length="3355" mass="371664">MRGKSRKLLATLLTIFMLITNSSEVLAATNISGNIDKATSQMSSLASLIDSKLSSIEGPKEKEDRNSKDLFIKERDSLINKITDRNEPKIESFRIIDNKYVEIRWNSVSKTAEYELSINDKVIKVGKAISYLDAEIKKNTKYQYKVRSIIDGKIGSWSEIKIYDKTSIENTDKKTTSILTASNKLEAKSVALTSDQTQTVSLSIQYHITYEPNTDNLISGWYSNIYDDETGELKTGDITSGIFGPNNRGVIDAIKIKLKNAPADMGISYQVCIKDGNNISWENWKANDEQAGIVGKEIKAIKIKIDGSNYGYSIQYTASGYGTSGEIYNLAYNGGISGSEVAGKPSINSIWMQLSKMTVIDKDTTWSGEKTIDGLIDVGPNVTLTINPGSNIKFLNQPNQPAGFVVDGKIMANGQDTNRIKIGPTDGNTKFDILIRGNAVFQGSNLDILGNVTGRAALISNAGGLILDKSTLSNSVSNQGIGALGFDKAASMQISNSSVSKFQNGIEFDSDDIFKISSNNISDNYCGVYLHTRVKQRLNAAEISQNTFNNNKTAIEISDGDTLKKNVLVLGNIIKSSGTIGISISGDNISNVDLQKNEISGTNTSKAVSDKPSSGPIVINGGINSDTTDLLAKINYSDSTKANLLSGNNYDAIVFGNATVTGNCVIEKGKNNILINDSISVAKGATLKLDKGVVLNSRYSKTQDGKYNNSLFVEGKLVCSGTSAEPVVITSVNDKSSGLVYKDNSDPIDTNFSSIYIKPEGLLTASNLICRNGISSIFNNGQVILNNSNIVNATTGVVNNSQLNIINSTISNCKTGIDNDLGQGTIALSKITSCETGVVGSDGKINVINNIFQDCGSSNLGQAILFVHGDSPQIVANSFLNKVGNATALYNLSGKIDAKYNYWGKDVGPNDRELNESYNPAKGLFVKGKVDYSGYSDKIIKQESLWIPEYNDQMNDFITQQDYAIQRHFGEEGANTPTGNYSKTAKDMTITTPGLDIDIYRTYNSKGKDKPSIIGSGWRFSYESSIKDIDKNAGIKGKIITLPNGSVQSFELKSDGTYVALDSRNKLVYTNNQYILTSKTNDKYVFTNNLLTEIRDNNDNKLTISYDSSNNINAINDESGRSYVLSYTNGKVSTITEKIAGVSKRTITYNYSNNLLQSVTDMNGHITEAYFYDAQSRLNKVTKESQVVEEITYFDDANNKDKIKTYKNSDGNVETYEYDNSQRIVKITDSNNNVRQQYYDSSMFNTYTINADGSIDKTYYEKDENGINKYGEEMFTLDSLGNTRMKYRDENGNVTTEVNPDNSEQKSTYVNNNLVTQTDENGNTTYYTYDANGNMTKKVTPLNSADVYSGIDGDNFAIEKYEYYTKQEMQTIGCNIAGLLKTKTDANGGVTKYTYDKSGNPSTITDGEGNVTQFTYNEFGFKTVEISPNQFKTTYTYTNTGDLLTTTYHDGSIRKSIYDALGRKIKDITPNLYSQYGDTKGSETAYYPNGRIKSTKDEVGNIKEYTYDLYGNISTEKQPNGSIYIYEYDNMNRIVKKSYKEKLDANPVILEAYSYEIIYGNEMKNNNLKVSKKAYIDSTNFTTSSVLYNYNKQIVQTVNEDQTTTKTEFMRNGLKAYDTDENNVNHYYNYDGLNRLVSEYRPVDNSSGEVLYSYSKYDYDKNGNKIKESIGKELVKKGAVPTSFVIKESSYYKNGKLKAQWDNEGRKSEYEYDGNGNVTKQTIYTDKNGGKKIITYSNNYLNKPYKKSEQVVSGDIFGNAITNTTLINLDTTYNYDLNGNLIKQTSPDGHEISYGYDNLDRQTSTTEKTLDETGTEVVSTTTKAYEWNGQIKETVDAKGNKTQYQYDAMGVQVAEINAKGDKTTYQHDLLGRITEKVSAKDRFRSKCVTTDEIAKYYGTTEKSDNWNPKYDLNHDGVVDILDITIAGKLSTDISIDELNSHYGSKKGDSNWDQIYDLNVDGIVDILDVVMLTKKIPSAPVESEYPTKDRLIYNSRGWVIAEQRVEYPKYNSSEYVTVVKAYKYDNKGNRIKELDASGYDSGTGTSVEEKINSGYGKEYQYNLSGKVVTENTPANKDKGLTFTHKYQYDGLLRMVKDTDANNNAITYDYNNSGKVTSKKLVSASGTKELERYEYDLVDNVTLAVDGNGNKTTTTYNSLNKPKQTILPGDSSILGDSIVYQYDKLGNQVFSQNSKGIISKNQRDPQGKILITTNTDAAGTSSINQEVKYDKNGNKRFVKDGNGNVTTYEYDELNRIKSTSIDVKNVNGVVVPHKTSYEYDANGNITKETDYLGNSKIYNYDIFNRIIEKYDGSNKLIERLEYNKNGTQKRSVDALGNSTRFEYDKDNRLISKTDAENNKSSQTYDKVGNVDTRTDAKGNKTVYSYDELNRLKSVLNAKSESTTYTYDNNGNMLEQADAKGNKTIYEYNAGNKVSRIIEPKGKTISGTTITYDATKVQEFTYYENGNVKTHKDQNGVVTQYSYDIFGRETSEINPTATISFEYDKNGNQTKMTDSTGVTLREYDALNRVITKTVPNIGKSTYLYDVKDGVDLGFYAEVSNDPKANSVKKVYDKSDRLVKVIDGTSTTAYEYYDNGAKKSTVYPDGSREDYQYNKNNTLKTLVNKNSNATVIESFSYTYDAAGNISSKTDKKGQTTYEYDALNRVTSVKEPGGKNTSYTYDLSGNRQTETVVQNNVTNITTYTYDEQNRLTQTTKMQDTTVLGYKKYVYDNNGNVTKEVAGLANFVVPQAVSARMSDIYNSPEKTYDIVNTEIKDKVVAKTVTTLISSSIAADNTQFNEKIVQYSYDNFNQLTEAKNDAGTILKNTYNGEGLRVGKEQGAQKTNLLYEGDQVVLEVDGATGTEKARNVYGNNLISRKSGTTTAYYMYNGHGDVTNLLDGKGGIIGSYYYDAFGNVQENTSTFSNPYRYAGYQYDEEIGKYYLLNRMYDPESARFMQEDTYRGNANDPLSLNLYTYVNNNPMIYDDQNGHWPSFVDSFFSSAKSVISSVVSSVKEAVSYVGSKISSAISSGVSYLANTSVGKAVTSTISKAKKIVNTATAAYKATTIVYNKVVKPKVERDTQQKVETLKKGISVVASVGSIVKDLVIPKVEFKANNISNSTDSDGEYNMMPSASGFILGFDQFNIIRGVGNFIAPMIGGTKITDDDIEKNMKSSYGFAQAYRVGEVVSLIGALGGSRVSPSMEPALVTGGASGASAATSARINPGFSFFENGKNGSGDEGVNSTKETSKSVRDGATRAAQYSNNWSNGSLNEAIEKFAPNVKPVLNEKGKMIYTNSETGKQVVYDTKGNYFRIEDTSRPRGRNYLDLNGNDMNNKIVNGKQMGRNKAEYQTVTHFNNIDK</sequence>
<dbReference type="NCBIfam" id="TIGR03696">
    <property type="entry name" value="Rhs_assc_core"/>
    <property type="match status" value="1"/>
</dbReference>
<protein>
    <recommendedName>
        <fullName evidence="3">DUF6531 domain-containing protein</fullName>
    </recommendedName>
</protein>
<proteinExistence type="predicted"/>
<feature type="compositionally biased region" description="Basic and acidic residues" evidence="1">
    <location>
        <begin position="3241"/>
        <end position="3250"/>
    </location>
</feature>
<dbReference type="EMBL" id="BMBA01000012">
    <property type="protein sequence ID" value="GFZ34462.1"/>
    <property type="molecule type" value="Genomic_DNA"/>
</dbReference>
<keyword evidence="5" id="KW-1185">Reference proteome</keyword>
<feature type="domain" description="DUF6531" evidence="3">
    <location>
        <begin position="975"/>
        <end position="1032"/>
    </location>
</feature>
<feature type="signal peptide" evidence="2">
    <location>
        <begin position="1"/>
        <end position="27"/>
    </location>
</feature>
<dbReference type="InterPro" id="IPR006626">
    <property type="entry name" value="PbH1"/>
</dbReference>
<keyword evidence="2" id="KW-0732">Signal</keyword>
<dbReference type="Gene3D" id="1.10.1330.10">
    <property type="entry name" value="Dockerin domain"/>
    <property type="match status" value="2"/>
</dbReference>
<dbReference type="Pfam" id="PF05593">
    <property type="entry name" value="RHS_repeat"/>
    <property type="match status" value="8"/>
</dbReference>
<dbReference type="Proteomes" id="UP000663802">
    <property type="component" value="Unassembled WGS sequence"/>
</dbReference>
<dbReference type="SUPFAM" id="SSF63446">
    <property type="entry name" value="Type I dockerin domain"/>
    <property type="match status" value="1"/>
</dbReference>
<dbReference type="InterPro" id="IPR036439">
    <property type="entry name" value="Dockerin_dom_sf"/>
</dbReference>
<dbReference type="PANTHER" id="PTHR32305">
    <property type="match status" value="1"/>
</dbReference>
<gene>
    <name evidence="4" type="ORF">CSC2_49880</name>
</gene>
<dbReference type="InterPro" id="IPR006637">
    <property type="entry name" value="ChW"/>
</dbReference>
<evidence type="ECO:0000256" key="1">
    <source>
        <dbReference type="SAM" id="MobiDB-lite"/>
    </source>
</evidence>
<accession>A0ABQ1EI07</accession>
<dbReference type="InterPro" id="IPR018247">
    <property type="entry name" value="EF_Hand_1_Ca_BS"/>
</dbReference>
<reference evidence="4 5" key="1">
    <citation type="journal article" date="2021" name="Int. J. Syst. Evol. Microbiol.">
        <title>Clostridium zeae sp. nov., isolated from corn silage.</title>
        <authorList>
            <person name="Kobayashi H."/>
            <person name="Tanizawa Y."/>
            <person name="Yagura M."/>
            <person name="Sakamoto M."/>
            <person name="Ohkuma M."/>
            <person name="Tohno M."/>
        </authorList>
    </citation>
    <scope>NUCLEOTIDE SEQUENCE [LARGE SCALE GENOMIC DNA]</scope>
    <source>
        <strain evidence="4 5">CSC2</strain>
    </source>
</reference>
<dbReference type="Gene3D" id="2.180.10.10">
    <property type="entry name" value="RHS repeat-associated core"/>
    <property type="match status" value="5"/>
</dbReference>
<dbReference type="SMART" id="SM00710">
    <property type="entry name" value="PbH1"/>
    <property type="match status" value="6"/>
</dbReference>
<dbReference type="InterPro" id="IPR045351">
    <property type="entry name" value="DUF6531"/>
</dbReference>
<dbReference type="InterPro" id="IPR031325">
    <property type="entry name" value="RHS_repeat"/>
</dbReference>
<evidence type="ECO:0000313" key="4">
    <source>
        <dbReference type="EMBL" id="GFZ34462.1"/>
    </source>
</evidence>
<organism evidence="4 5">
    <name type="scientific">Clostridium zeae</name>
    <dbReference type="NCBI Taxonomy" id="2759022"/>
    <lineage>
        <taxon>Bacteria</taxon>
        <taxon>Bacillati</taxon>
        <taxon>Bacillota</taxon>
        <taxon>Clostridia</taxon>
        <taxon>Eubacteriales</taxon>
        <taxon>Clostridiaceae</taxon>
        <taxon>Clostridium</taxon>
    </lineage>
</organism>
<dbReference type="InterPro" id="IPR022385">
    <property type="entry name" value="Rhs_assc_core"/>
</dbReference>
<name>A0ABQ1EI07_9CLOT</name>
<dbReference type="NCBIfam" id="TIGR01643">
    <property type="entry name" value="YD_repeat_2x"/>
    <property type="match status" value="5"/>
</dbReference>
<dbReference type="Pfam" id="PF20148">
    <property type="entry name" value="DUF6531"/>
    <property type="match status" value="1"/>
</dbReference>
<dbReference type="InterPro" id="IPR006530">
    <property type="entry name" value="YD"/>
</dbReference>
<dbReference type="RefSeq" id="WP_206872946.1">
    <property type="nucleotide sequence ID" value="NZ_BMBA01000012.1"/>
</dbReference>
<dbReference type="PANTHER" id="PTHR32305:SF15">
    <property type="entry name" value="PROTEIN RHSA-RELATED"/>
    <property type="match status" value="1"/>
</dbReference>
<feature type="region of interest" description="Disordered" evidence="1">
    <location>
        <begin position="3224"/>
        <end position="3250"/>
    </location>
</feature>
<evidence type="ECO:0000313" key="5">
    <source>
        <dbReference type="Proteomes" id="UP000663802"/>
    </source>
</evidence>
<comment type="caution">
    <text evidence="4">The sequence shown here is derived from an EMBL/GenBank/DDBJ whole genome shotgun (WGS) entry which is preliminary data.</text>
</comment>
<dbReference type="PROSITE" id="PS00018">
    <property type="entry name" value="EF_HAND_1"/>
    <property type="match status" value="1"/>
</dbReference>
<dbReference type="SMART" id="SM00728">
    <property type="entry name" value="ChW"/>
    <property type="match status" value="1"/>
</dbReference>
<dbReference type="InterPro" id="IPR011050">
    <property type="entry name" value="Pectin_lyase_fold/virulence"/>
</dbReference>
<dbReference type="SUPFAM" id="SSF51126">
    <property type="entry name" value="Pectin lyase-like"/>
    <property type="match status" value="1"/>
</dbReference>
<evidence type="ECO:0000256" key="2">
    <source>
        <dbReference type="SAM" id="SignalP"/>
    </source>
</evidence>
<feature type="chain" id="PRO_5047359346" description="DUF6531 domain-containing protein" evidence="2">
    <location>
        <begin position="28"/>
        <end position="3355"/>
    </location>
</feature>
<dbReference type="InterPro" id="IPR050708">
    <property type="entry name" value="T6SS_VgrG/RHS"/>
</dbReference>